<feature type="compositionally biased region" description="Low complexity" evidence="3">
    <location>
        <begin position="16"/>
        <end position="35"/>
    </location>
</feature>
<dbReference type="AlphaFoldDB" id="A0A930V6Y2"/>
<protein>
    <submittedName>
        <fullName evidence="5">FMN-binding glutamate synthase family protein</fullName>
    </submittedName>
</protein>
<sequence length="608" mass="65035">MSLSVGSIDFSREWVSSQPQPTSTAQISTQASTTSPAVAAHPRFRGCVVRRWSAVLVKDIPASWRGRAPAHHTPLGGSLTPTGARTGDRGGLASTDVPSLSSAVSAALAGAAGLAVVAAHDLLQRKHSILRNYPVIGHARFLLEGVRPELQQYFVERNWDGRPFDRDIRSIVYERAKGIAGEQAFGTERDVNEPGYEYLVHSSLPVPEPEQPPRVTVGGPDCTRPYSMSLLNVSAMSFGALSANAIRALNQGAATGGFAHDTGEGGLSPYHLEHGGDLVWEIGTGYFSTRTKDGDFDAAQFREKASYDVVKMTSLKLSQGAKPGIGGVLPAAKVSQEIAQIREVPQGEKCVSPSTHRVFTTPVQLIEFVARMRELSGGKPAGFKLCVGSRVDVLAMVKAMLEVGTTPDFIIVDGSEGGTGAAPLEFEDHVGMPLTFGLMTVHNALVGAGLRDRVRVGASGKVAAGNDIVKRLIQGADYTNAARAMMFAVGCIQAQRCHTDTCPVGVTTQSARRQRALVVGDKSVRVKQFHEATVAEAVKLMAAMGVRDPADLSPHQLRLNISPHENRSYAELYEWLEPGELLTDPPESWAGDWAAASADTFRPTSRRT</sequence>
<dbReference type="InterPro" id="IPR013785">
    <property type="entry name" value="Aldolase_TIM"/>
</dbReference>
<dbReference type="EMBL" id="JADKPN010000001">
    <property type="protein sequence ID" value="MBF4761994.1"/>
    <property type="molecule type" value="Genomic_DNA"/>
</dbReference>
<evidence type="ECO:0000256" key="1">
    <source>
        <dbReference type="ARBA" id="ARBA00009716"/>
    </source>
</evidence>
<dbReference type="PANTHER" id="PTHR43819:SF1">
    <property type="entry name" value="ARCHAEAL-TYPE GLUTAMATE SYNTHASE [NADPH]"/>
    <property type="match status" value="1"/>
</dbReference>
<reference evidence="5" key="1">
    <citation type="submission" date="2020-11" db="EMBL/GenBank/DDBJ databases">
        <title>Nocardioides sp. nov., isolated from Soil of Cynanchum wilfordii Hemsley rhizosphere.</title>
        <authorList>
            <person name="Lee J.-S."/>
            <person name="Suh M.K."/>
            <person name="Kim J.-S."/>
        </authorList>
    </citation>
    <scope>NUCLEOTIDE SEQUENCE</scope>
    <source>
        <strain evidence="5">KCTC 19275</strain>
    </source>
</reference>
<dbReference type="InterPro" id="IPR002932">
    <property type="entry name" value="Glu_synthdom"/>
</dbReference>
<dbReference type="PIRSF" id="PIRSF500060">
    <property type="entry name" value="UCP500060"/>
    <property type="match status" value="1"/>
</dbReference>
<dbReference type="GO" id="GO:0015930">
    <property type="term" value="F:glutamate synthase activity"/>
    <property type="evidence" value="ECO:0007669"/>
    <property type="project" value="InterPro"/>
</dbReference>
<feature type="domain" description="Glutamate synthase" evidence="4">
    <location>
        <begin position="231"/>
        <end position="546"/>
    </location>
</feature>
<evidence type="ECO:0000259" key="4">
    <source>
        <dbReference type="Pfam" id="PF01645"/>
    </source>
</evidence>
<keyword evidence="6" id="KW-1185">Reference proteome</keyword>
<dbReference type="Gene3D" id="3.20.20.70">
    <property type="entry name" value="Aldolase class I"/>
    <property type="match status" value="1"/>
</dbReference>
<feature type="region of interest" description="Disordered" evidence="3">
    <location>
        <begin position="13"/>
        <end position="35"/>
    </location>
</feature>
<dbReference type="InterPro" id="IPR027283">
    <property type="entry name" value="YerD"/>
</dbReference>
<evidence type="ECO:0000313" key="5">
    <source>
        <dbReference type="EMBL" id="MBF4761994.1"/>
    </source>
</evidence>
<feature type="region of interest" description="Disordered" evidence="3">
    <location>
        <begin position="587"/>
        <end position="608"/>
    </location>
</feature>
<dbReference type="GO" id="GO:0006537">
    <property type="term" value="P:glutamate biosynthetic process"/>
    <property type="evidence" value="ECO:0007669"/>
    <property type="project" value="InterPro"/>
</dbReference>
<evidence type="ECO:0000313" key="6">
    <source>
        <dbReference type="Proteomes" id="UP000640489"/>
    </source>
</evidence>
<feature type="compositionally biased region" description="Low complexity" evidence="3">
    <location>
        <begin position="588"/>
        <end position="599"/>
    </location>
</feature>
<gene>
    <name evidence="5" type="ORF">ISU07_02540</name>
</gene>
<dbReference type="InterPro" id="IPR024188">
    <property type="entry name" value="GltB"/>
</dbReference>
<comment type="similarity">
    <text evidence="1 2">Belongs to the glutamate synthase family.</text>
</comment>
<dbReference type="PIRSF" id="PIRSF006429">
    <property type="entry name" value="GOGAT_lg_2"/>
    <property type="match status" value="1"/>
</dbReference>
<evidence type="ECO:0000256" key="3">
    <source>
        <dbReference type="SAM" id="MobiDB-lite"/>
    </source>
</evidence>
<dbReference type="PANTHER" id="PTHR43819">
    <property type="entry name" value="ARCHAEAL-TYPE GLUTAMATE SYNTHASE [NADPH]"/>
    <property type="match status" value="1"/>
</dbReference>
<name>A0A930V6Y2_9ACTN</name>
<evidence type="ECO:0000256" key="2">
    <source>
        <dbReference type="PIRNR" id="PIRNR006429"/>
    </source>
</evidence>
<feature type="region of interest" description="Disordered" evidence="3">
    <location>
        <begin position="67"/>
        <end position="95"/>
    </location>
</feature>
<dbReference type="Proteomes" id="UP000640489">
    <property type="component" value="Unassembled WGS sequence"/>
</dbReference>
<organism evidence="5 6">
    <name type="scientific">Nocardioides islandensis</name>
    <dbReference type="NCBI Taxonomy" id="433663"/>
    <lineage>
        <taxon>Bacteria</taxon>
        <taxon>Bacillati</taxon>
        <taxon>Actinomycetota</taxon>
        <taxon>Actinomycetes</taxon>
        <taxon>Propionibacteriales</taxon>
        <taxon>Nocardioidaceae</taxon>
        <taxon>Nocardioides</taxon>
    </lineage>
</organism>
<proteinExistence type="inferred from homology"/>
<comment type="caution">
    <text evidence="5">The sequence shown here is derived from an EMBL/GenBank/DDBJ whole genome shotgun (WGS) entry which is preliminary data.</text>
</comment>
<dbReference type="SUPFAM" id="SSF51395">
    <property type="entry name" value="FMN-linked oxidoreductases"/>
    <property type="match status" value="1"/>
</dbReference>
<dbReference type="CDD" id="cd02808">
    <property type="entry name" value="GltS_FMN"/>
    <property type="match status" value="1"/>
</dbReference>
<accession>A0A930V6Y2</accession>
<dbReference type="Pfam" id="PF01645">
    <property type="entry name" value="Glu_synthase"/>
    <property type="match status" value="1"/>
</dbReference>